<keyword evidence="6" id="KW-1185">Reference proteome</keyword>
<name>A0ABP9FH06_9SPHI</name>
<evidence type="ECO:0000256" key="2">
    <source>
        <dbReference type="ARBA" id="ARBA00022679"/>
    </source>
</evidence>
<dbReference type="Pfam" id="PF01553">
    <property type="entry name" value="Acyltransferase"/>
    <property type="match status" value="1"/>
</dbReference>
<dbReference type="PANTHER" id="PTHR10434">
    <property type="entry name" value="1-ACYL-SN-GLYCEROL-3-PHOSPHATE ACYLTRANSFERASE"/>
    <property type="match status" value="1"/>
</dbReference>
<evidence type="ECO:0000256" key="3">
    <source>
        <dbReference type="ARBA" id="ARBA00023315"/>
    </source>
</evidence>
<dbReference type="RefSeq" id="WP_345328752.1">
    <property type="nucleotide sequence ID" value="NZ_BAABJI010000001.1"/>
</dbReference>
<comment type="pathway">
    <text evidence="1">Lipid metabolism.</text>
</comment>
<dbReference type="InterPro" id="IPR002123">
    <property type="entry name" value="Plipid/glycerol_acylTrfase"/>
</dbReference>
<comment type="caution">
    <text evidence="5">The sequence shown here is derived from an EMBL/GenBank/DDBJ whole genome shotgun (WGS) entry which is preliminary data.</text>
</comment>
<keyword evidence="3" id="KW-0012">Acyltransferase</keyword>
<protein>
    <recommendedName>
        <fullName evidence="4">Phospholipid/glycerol acyltransferase domain-containing protein</fullName>
    </recommendedName>
</protein>
<reference evidence="6" key="1">
    <citation type="journal article" date="2019" name="Int. J. Syst. Evol. Microbiol.">
        <title>The Global Catalogue of Microorganisms (GCM) 10K type strain sequencing project: providing services to taxonomists for standard genome sequencing and annotation.</title>
        <authorList>
            <consortium name="The Broad Institute Genomics Platform"/>
            <consortium name="The Broad Institute Genome Sequencing Center for Infectious Disease"/>
            <person name="Wu L."/>
            <person name="Ma J."/>
        </authorList>
    </citation>
    <scope>NUCLEOTIDE SEQUENCE [LARGE SCALE GENOMIC DNA]</scope>
    <source>
        <strain evidence="6">JCM 18283</strain>
    </source>
</reference>
<evidence type="ECO:0000256" key="1">
    <source>
        <dbReference type="ARBA" id="ARBA00005189"/>
    </source>
</evidence>
<evidence type="ECO:0000313" key="6">
    <source>
        <dbReference type="Proteomes" id="UP001501436"/>
    </source>
</evidence>
<evidence type="ECO:0000313" key="5">
    <source>
        <dbReference type="EMBL" id="GAA4901927.1"/>
    </source>
</evidence>
<dbReference type="SUPFAM" id="SSF69593">
    <property type="entry name" value="Glycerol-3-phosphate (1)-acyltransferase"/>
    <property type="match status" value="1"/>
</dbReference>
<sequence>MITPKNNKIIHWFFHRYILRLIDKNFRSFNYNNIAVDADKSVLLIPNHFSWWDGFILYYLNYKLFKKRFHIMILEETVSKVFFLKYMGAFSISKNSKGLIESLNYAAELLNDPQNLVVIFPQGKLYSNFVQQVDFDKGILRVIDKTQQKTQLIFSATFIEYFEHKKPGVNVYVNKSAVNSFNNIHQLTEAYQQHYEAARQQQTQIVI</sequence>
<accession>A0ABP9FH06</accession>
<organism evidence="5 6">
    <name type="scientific">Mucilaginibacter defluvii</name>
    <dbReference type="NCBI Taxonomy" id="1196019"/>
    <lineage>
        <taxon>Bacteria</taxon>
        <taxon>Pseudomonadati</taxon>
        <taxon>Bacteroidota</taxon>
        <taxon>Sphingobacteriia</taxon>
        <taxon>Sphingobacteriales</taxon>
        <taxon>Sphingobacteriaceae</taxon>
        <taxon>Mucilaginibacter</taxon>
    </lineage>
</organism>
<dbReference type="SMART" id="SM00563">
    <property type="entry name" value="PlsC"/>
    <property type="match status" value="1"/>
</dbReference>
<dbReference type="EMBL" id="BAABJI010000001">
    <property type="protein sequence ID" value="GAA4901927.1"/>
    <property type="molecule type" value="Genomic_DNA"/>
</dbReference>
<evidence type="ECO:0000259" key="4">
    <source>
        <dbReference type="SMART" id="SM00563"/>
    </source>
</evidence>
<dbReference type="PANTHER" id="PTHR10434:SF11">
    <property type="entry name" value="1-ACYL-SN-GLYCEROL-3-PHOSPHATE ACYLTRANSFERASE"/>
    <property type="match status" value="1"/>
</dbReference>
<dbReference type="CDD" id="cd06551">
    <property type="entry name" value="LPLAT"/>
    <property type="match status" value="1"/>
</dbReference>
<dbReference type="Proteomes" id="UP001501436">
    <property type="component" value="Unassembled WGS sequence"/>
</dbReference>
<keyword evidence="2" id="KW-0808">Transferase</keyword>
<gene>
    <name evidence="5" type="ORF">GCM10023313_00480</name>
</gene>
<proteinExistence type="predicted"/>
<feature type="domain" description="Phospholipid/glycerol acyltransferase" evidence="4">
    <location>
        <begin position="42"/>
        <end position="158"/>
    </location>
</feature>